<gene>
    <name evidence="1" type="ORF">G3M70_00095</name>
</gene>
<dbReference type="AlphaFoldDB" id="A0A7T0FZ21"/>
<dbReference type="EMBL" id="CP048685">
    <property type="protein sequence ID" value="QPJ60376.1"/>
    <property type="molecule type" value="Genomic_DNA"/>
</dbReference>
<reference evidence="1 2" key="1">
    <citation type="submission" date="2020-02" db="EMBL/GenBank/DDBJ databases">
        <title>Genomic and physiological characterization of two novel Nitrospinaceae genera.</title>
        <authorList>
            <person name="Mueller A.J."/>
            <person name="Jung M.-Y."/>
            <person name="Strachan C.R."/>
            <person name="Herbold C.W."/>
            <person name="Kirkegaard R.H."/>
            <person name="Daims H."/>
        </authorList>
    </citation>
    <scope>NUCLEOTIDE SEQUENCE [LARGE SCALE GENOMIC DNA]</scope>
    <source>
        <strain evidence="1">EB</strain>
    </source>
</reference>
<evidence type="ECO:0000313" key="2">
    <source>
        <dbReference type="Proteomes" id="UP000594688"/>
    </source>
</evidence>
<name>A0A7T0FZ21_9BACT</name>
<sequence>MILQTSDKKSIIVQKVLVRRGETSLGEWLTRSLVDGIRDGKLERTDEFSGDGRHWAVLSEHHQLKQYFPELPTSQEPPGFCQQLSEMADLLEDLQKN</sequence>
<protein>
    <submittedName>
        <fullName evidence="1">Uncharacterized protein</fullName>
    </submittedName>
</protein>
<accession>A0A7T0FZ21</accession>
<dbReference type="KEGG" id="nli:G3M70_00095"/>
<dbReference type="Proteomes" id="UP000594688">
    <property type="component" value="Chromosome"/>
</dbReference>
<organism evidence="1 2">
    <name type="scientific">Candidatus Nitronauta litoralis</name>
    <dbReference type="NCBI Taxonomy" id="2705533"/>
    <lineage>
        <taxon>Bacteria</taxon>
        <taxon>Pseudomonadati</taxon>
        <taxon>Nitrospinota/Tectimicrobiota group</taxon>
        <taxon>Nitrospinota</taxon>
        <taxon>Nitrospinia</taxon>
        <taxon>Nitrospinales</taxon>
        <taxon>Nitrospinaceae</taxon>
        <taxon>Candidatus Nitronauta</taxon>
    </lineage>
</organism>
<evidence type="ECO:0000313" key="1">
    <source>
        <dbReference type="EMBL" id="QPJ60376.1"/>
    </source>
</evidence>
<proteinExistence type="predicted"/>